<dbReference type="PRINTS" id="PR00100">
    <property type="entry name" value="AOTCASE"/>
</dbReference>
<comment type="function">
    <text evidence="6">Catalyzes the condensation of carbamoyl phosphate and aspartate to form carbamoyl aspartate and inorganic phosphate, the committed step in the de novo pyrimidine nucleotide biosynthesis pathway.</text>
</comment>
<feature type="domain" description="Aspartate/ornithine carbamoyltransferase carbamoyl-P binding" evidence="11">
    <location>
        <begin position="12"/>
        <end position="154"/>
    </location>
</feature>
<gene>
    <name evidence="12" type="ORF">COU88_01960</name>
</gene>
<dbReference type="InterPro" id="IPR002082">
    <property type="entry name" value="Asp_carbamoyltransf"/>
</dbReference>
<organism evidence="12 13">
    <name type="scientific">Candidatus Roizmanbacteria bacterium CG10_big_fil_rev_8_21_14_0_10_39_6</name>
    <dbReference type="NCBI Taxonomy" id="1974853"/>
    <lineage>
        <taxon>Bacteria</taxon>
        <taxon>Candidatus Roizmaniibacteriota</taxon>
    </lineage>
</organism>
<sequence length="316" mass="36301">MQKIKKDQFSNRSILSIDQFTPDSLNYVFSEASSLIAEHERGVVHNNLNGKIVTLLFYEPSSHTFSSFSSAVKRMGAQTLEYQNPTSTSSYVKGETMEDTIRVFANYSDCIVMRHFTTGIVKKLAKIIDVPMINAGDGSGEHPTQALLDMFTLYRRFGRLHNLKGLIAGDLLYGRTVHSLIKGLGKYQGNTLYLLAPEKLKLPLYVEKEIKRLKIKVEYIKDEKDIPKDCHFWYWTRVQKERFSDPEEYEKLKNSFIITPRLLKQRGNADMVIMHPLPRIGEIDIKIDKDPRALYLSTQVKNGMYIRMALLKLVLG</sequence>
<dbReference type="Proteomes" id="UP000229554">
    <property type="component" value="Unassembled WGS sequence"/>
</dbReference>
<dbReference type="AlphaFoldDB" id="A0A2M8KSU3"/>
<dbReference type="InterPro" id="IPR006130">
    <property type="entry name" value="Asp/Orn_carbamoylTrfase"/>
</dbReference>
<keyword evidence="5" id="KW-0665">Pyrimidine biosynthesis</keyword>
<comment type="similarity">
    <text evidence="2">Belongs to the aspartate/ornithine carbamoyltransferase superfamily. ATCase family.</text>
</comment>
<dbReference type="PRINTS" id="PR00101">
    <property type="entry name" value="ATCASE"/>
</dbReference>
<evidence type="ECO:0000256" key="7">
    <source>
        <dbReference type="ARBA" id="ARBA00048859"/>
    </source>
</evidence>
<name>A0A2M8KSU3_9BACT</name>
<dbReference type="NCBIfam" id="TIGR00670">
    <property type="entry name" value="asp_carb_tr"/>
    <property type="match status" value="1"/>
</dbReference>
<evidence type="ECO:0000256" key="2">
    <source>
        <dbReference type="ARBA" id="ARBA00008896"/>
    </source>
</evidence>
<evidence type="ECO:0000256" key="9">
    <source>
        <dbReference type="RuleBase" id="RU003634"/>
    </source>
</evidence>
<dbReference type="GO" id="GO:0004070">
    <property type="term" value="F:aspartate carbamoyltransferase activity"/>
    <property type="evidence" value="ECO:0007669"/>
    <property type="project" value="UniProtKB-UniRule"/>
</dbReference>
<evidence type="ECO:0000256" key="1">
    <source>
        <dbReference type="ARBA" id="ARBA00004852"/>
    </source>
</evidence>
<evidence type="ECO:0000256" key="8">
    <source>
        <dbReference type="NCBIfam" id="TIGR00670"/>
    </source>
</evidence>
<dbReference type="Pfam" id="PF00185">
    <property type="entry name" value="OTCace"/>
    <property type="match status" value="1"/>
</dbReference>
<comment type="caution">
    <text evidence="12">The sequence shown here is derived from an EMBL/GenBank/DDBJ whole genome shotgun (WGS) entry which is preliminary data.</text>
</comment>
<evidence type="ECO:0000256" key="4">
    <source>
        <dbReference type="ARBA" id="ARBA00022679"/>
    </source>
</evidence>
<feature type="domain" description="Aspartate/ornithine carbamoyltransferase Asp/Orn-binding" evidence="10">
    <location>
        <begin position="163"/>
        <end position="313"/>
    </location>
</feature>
<accession>A0A2M8KSU3</accession>
<evidence type="ECO:0000256" key="3">
    <source>
        <dbReference type="ARBA" id="ARBA00013008"/>
    </source>
</evidence>
<dbReference type="InterPro" id="IPR006131">
    <property type="entry name" value="Asp_carbamoyltransf_Asp/Orn-bd"/>
</dbReference>
<dbReference type="SUPFAM" id="SSF53671">
    <property type="entry name" value="Aspartate/ornithine carbamoyltransferase"/>
    <property type="match status" value="1"/>
</dbReference>
<reference evidence="13" key="1">
    <citation type="submission" date="2017-09" db="EMBL/GenBank/DDBJ databases">
        <title>Depth-based differentiation of microbial function through sediment-hosted aquifers and enrichment of novel symbionts in the deep terrestrial subsurface.</title>
        <authorList>
            <person name="Probst A.J."/>
            <person name="Ladd B."/>
            <person name="Jarett J.K."/>
            <person name="Geller-Mcgrath D.E."/>
            <person name="Sieber C.M.K."/>
            <person name="Emerson J.B."/>
            <person name="Anantharaman K."/>
            <person name="Thomas B.C."/>
            <person name="Malmstrom R."/>
            <person name="Stieglmeier M."/>
            <person name="Klingl A."/>
            <person name="Woyke T."/>
            <person name="Ryan C.M."/>
            <person name="Banfield J.F."/>
        </authorList>
    </citation>
    <scope>NUCLEOTIDE SEQUENCE [LARGE SCALE GENOMIC DNA]</scope>
</reference>
<evidence type="ECO:0000256" key="6">
    <source>
        <dbReference type="ARBA" id="ARBA00043884"/>
    </source>
</evidence>
<dbReference type="PANTHER" id="PTHR45753:SF6">
    <property type="entry name" value="ASPARTATE CARBAMOYLTRANSFERASE"/>
    <property type="match status" value="1"/>
</dbReference>
<comment type="pathway">
    <text evidence="1">Pyrimidine metabolism; UMP biosynthesis via de novo pathway; (S)-dihydroorotate from bicarbonate: step 2/3.</text>
</comment>
<comment type="catalytic activity">
    <reaction evidence="7">
        <text>carbamoyl phosphate + L-aspartate = N-carbamoyl-L-aspartate + phosphate + H(+)</text>
        <dbReference type="Rhea" id="RHEA:20013"/>
        <dbReference type="ChEBI" id="CHEBI:15378"/>
        <dbReference type="ChEBI" id="CHEBI:29991"/>
        <dbReference type="ChEBI" id="CHEBI:32814"/>
        <dbReference type="ChEBI" id="CHEBI:43474"/>
        <dbReference type="ChEBI" id="CHEBI:58228"/>
        <dbReference type="EC" id="2.1.3.2"/>
    </reaction>
</comment>
<evidence type="ECO:0000259" key="11">
    <source>
        <dbReference type="Pfam" id="PF02729"/>
    </source>
</evidence>
<dbReference type="InterPro" id="IPR036901">
    <property type="entry name" value="Asp/Orn_carbamoylTrfase_sf"/>
</dbReference>
<protein>
    <recommendedName>
        <fullName evidence="3 8">Aspartate carbamoyltransferase</fullName>
        <ecNumber evidence="3 8">2.1.3.2</ecNumber>
    </recommendedName>
</protein>
<dbReference type="Pfam" id="PF02729">
    <property type="entry name" value="OTCace_N"/>
    <property type="match status" value="1"/>
</dbReference>
<dbReference type="EMBL" id="PFED01000085">
    <property type="protein sequence ID" value="PJE62992.1"/>
    <property type="molecule type" value="Genomic_DNA"/>
</dbReference>
<dbReference type="UniPathway" id="UPA00070">
    <property type="reaction ID" value="UER00116"/>
</dbReference>
<dbReference type="GO" id="GO:0016597">
    <property type="term" value="F:amino acid binding"/>
    <property type="evidence" value="ECO:0007669"/>
    <property type="project" value="InterPro"/>
</dbReference>
<dbReference type="EC" id="2.1.3.2" evidence="3 8"/>
<dbReference type="GO" id="GO:0006207">
    <property type="term" value="P:'de novo' pyrimidine nucleobase biosynthetic process"/>
    <property type="evidence" value="ECO:0007669"/>
    <property type="project" value="InterPro"/>
</dbReference>
<keyword evidence="4 9" id="KW-0808">Transferase</keyword>
<proteinExistence type="inferred from homology"/>
<dbReference type="GO" id="GO:0006520">
    <property type="term" value="P:amino acid metabolic process"/>
    <property type="evidence" value="ECO:0007669"/>
    <property type="project" value="InterPro"/>
</dbReference>
<evidence type="ECO:0000259" key="10">
    <source>
        <dbReference type="Pfam" id="PF00185"/>
    </source>
</evidence>
<dbReference type="Gene3D" id="3.40.50.1370">
    <property type="entry name" value="Aspartate/ornithine carbamoyltransferase"/>
    <property type="match status" value="2"/>
</dbReference>
<dbReference type="PANTHER" id="PTHR45753">
    <property type="entry name" value="ORNITHINE CARBAMOYLTRANSFERASE, MITOCHONDRIAL"/>
    <property type="match status" value="1"/>
</dbReference>
<evidence type="ECO:0000313" key="13">
    <source>
        <dbReference type="Proteomes" id="UP000229554"/>
    </source>
</evidence>
<evidence type="ECO:0000313" key="12">
    <source>
        <dbReference type="EMBL" id="PJE62992.1"/>
    </source>
</evidence>
<dbReference type="FunFam" id="3.40.50.1370:FF:000002">
    <property type="entry name" value="Aspartate carbamoyltransferase 2"/>
    <property type="match status" value="1"/>
</dbReference>
<evidence type="ECO:0000256" key="5">
    <source>
        <dbReference type="ARBA" id="ARBA00022975"/>
    </source>
</evidence>
<dbReference type="GO" id="GO:0044205">
    <property type="term" value="P:'de novo' UMP biosynthetic process"/>
    <property type="evidence" value="ECO:0007669"/>
    <property type="project" value="UniProtKB-UniPathway"/>
</dbReference>
<dbReference type="InterPro" id="IPR006132">
    <property type="entry name" value="Asp/Orn_carbamoyltranf_P-bd"/>
</dbReference>
<dbReference type="NCBIfam" id="NF002032">
    <property type="entry name" value="PRK00856.1"/>
    <property type="match status" value="1"/>
</dbReference>